<protein>
    <recommendedName>
        <fullName evidence="2">RNA-directed RNA polymerase</fullName>
        <ecNumber evidence="2">2.7.7.48</ecNumber>
    </recommendedName>
</protein>
<evidence type="ECO:0000256" key="3">
    <source>
        <dbReference type="ARBA" id="ARBA00022484"/>
    </source>
</evidence>
<keyword evidence="5" id="KW-0548">Nucleotidyltransferase</keyword>
<keyword evidence="6" id="KW-0694">RNA-binding</keyword>
<organism evidence="12 13">
    <name type="scientific">Artemia franciscana</name>
    <name type="common">Brine shrimp</name>
    <name type="synonym">Artemia sanfranciscana</name>
    <dbReference type="NCBI Taxonomy" id="6661"/>
    <lineage>
        <taxon>Eukaryota</taxon>
        <taxon>Metazoa</taxon>
        <taxon>Ecdysozoa</taxon>
        <taxon>Arthropoda</taxon>
        <taxon>Crustacea</taxon>
        <taxon>Branchiopoda</taxon>
        <taxon>Anostraca</taxon>
        <taxon>Artemiidae</taxon>
        <taxon>Artemia</taxon>
    </lineage>
</organism>
<evidence type="ECO:0000256" key="8">
    <source>
        <dbReference type="ARBA" id="ARBA00048744"/>
    </source>
</evidence>
<evidence type="ECO:0000313" key="12">
    <source>
        <dbReference type="EMBL" id="KAK2706232.1"/>
    </source>
</evidence>
<keyword evidence="7" id="KW-0943">RNA-mediated gene silencing</keyword>
<evidence type="ECO:0000256" key="2">
    <source>
        <dbReference type="ARBA" id="ARBA00012494"/>
    </source>
</evidence>
<dbReference type="Pfam" id="PF26253">
    <property type="entry name" value="RdRP_head"/>
    <property type="match status" value="1"/>
</dbReference>
<dbReference type="InterPro" id="IPR058752">
    <property type="entry name" value="RDRP_C_head"/>
</dbReference>
<feature type="coiled-coil region" evidence="9">
    <location>
        <begin position="602"/>
        <end position="632"/>
    </location>
</feature>
<sequence length="2568" mass="291974">MECKTCQKQLFAVTDVTFYKQEENQIHLSLKPEIRSAVEHQSLTYSKGKKFTDVNCKHCSKTIGKELPYGPNNSLFVTFGIEKVLLMHRQIPSRSKWRTSMNFFPEIEVRNQNQFFGNSFVLTPVSKQESVAKSIQFPDPKNVNNFSWYMPECDKVPRDYQIECYVESLLRDLVVVIPTGAGKTLIAAMLMKKMRLLNPDHLVLFVVDRVPLVFQQGEAIEIDSGLKMCRMCGENKSPRIIRRLQGGAFDGLVCTAGALISHLQRQTLSMSQFSCIVVDECHHAFGNHVYVDILKKVKSCAEQSRPRILGLTASPFPIKSDGSHNLRLSKFFEHLEPAVIFRPCLSYNREQKESFVTLKIPNEIRAYIQDAQNQFNAFIQPIQVYRKEFQILTNSNTHIVKGQLRAVKDNIFNDSYATYGFKREEIEGLFGLLGSIELCRDIGIQEAVAMLSTTYVSVVPGVQDLILRYKNYQTISSKMMELYKRIRNRNGSKVLVFVSTREVCRKLWRHLSNEFPELNPLVVVGHSGHDGMGWEEQQKNISEEFSRGDSHLIISTSVLEEGIDVADCGLVIRYSSVLSIIQNIQSRGRARQANSEYVVFTYEEETCRLEELQKNEKKLDELLQELSSQNRLPSLTACHIIQELKKIDQSLFETTMTKKHKKEEDLTCLVRLIIHCNQDVNLQNLEERVISTLESHQLLLVDEVSDEEIECSLFSKTIPITFRASSFTRGKSAADAYAELCRLWNFSIENNPNFRIWSCFQMPSRTNRSSWKLAGLSFGSFVNEQTFEESVVLQYPEVEKMLHLNNNRTLEIGIYGSGYNRKIIISYSGILDFALLDSTKKGVIKLYLPYTHMPVLMSCDEETQYLNLNFRSGLEPRDQEMLTAFVDNAVLVLSLEESNSRQDGCRLLRAILNNPDNFPIKLYDSCVAVVSCDQEDAYDSDDDFEDQDCLWDSFLTASTKTKEFFSLAWSLSVIKSQKTVALSKMALRKILATLDSTNYLVETQMALNLYLFAEMHMSYWFDYDSILKIGFDSVLCRSARDTVNADNFLVGSVTVTPTTVVYYPMMTVKMNRLFRKFSNNSFVIVTFRDENLEKLQGKNSFEFVNFVLNNGLELNGKVYYFLCASASEQRSHKALFIDCNGIEEANKLRSQIILNQYEFDSVAQYLSRLSLFCTADTPTFDVLPERWAFVEDVFAGNGDCLTDGAGLIRFSVASRIANILKCSDIPSAYQIRISGVKGVVLAVDDEFFNEVAGFDKDILIRKSMKKFESDDYNLGIVSYSRFIPAKLNREIITLLESIHSDVVEELHVLQEKALSGNVEMLIDPRFAARKLKKLPIDWKVEQIQQYFDLLNEPFWLQVLKKFFEVDTIDIAKKAKIPVKEAGLFLGVADPFHILSQEEIFLQIQRNSDEKVAVVEGMVIIYRNPCLHPGDVRSVRAVNKPEFRNYKNVLIFPASSSCNYSLSTACSGGDLDGDLFSVVWNPKLVPPQLSLFPPLDYSGLKHGMPKHPNPCKHEALSKFYVESIINDVLGRVAHLHVALCDRMEKGACDPLAMKLAESQAVAVDFPKTGIPPTVPEEAVALVGVNGYPDFMEKNENLSYASRKVLGELYRDASSLCTEVSFSNRNFADPELMVIGYEKFIPAAKRDYLIYSMYMKQIMYQYGLQDECEIILGRSSCSKFTISHPQNSSSLVENSFFKLKKFMTSKFFQDSDKSDQKAKASAWYYVAYNQSVPDSVTFRSFAWIVSDILCEIKPSKASDVQRVRENAVFLEIGKEVTNYFLETADVLSGTIARRILIGDRLTAAIRDYATKVYKDQIEIRPFGSVTIFTCNSYSDLDLSLVLNDSNDKQFLPSHYLRTIVIPSLNNEVESVVDVTNSEVPHIKCSVLDNEGIVNVDLSVNSVGLLKTALIQSVFIEQPNILLVFWFLAKWAKIAGIVKDNRIPTDLALMASGDFYGLAMSLLGIRFPKRKTEIPLTELYSYLVDSVTCMTCTDYEIIGQYIVSFFKKLSKINKSFTIVWKDQEIPRNTIDADIMTQVARISLNAYYRLIPSRSCSFLIKTIGSQSSITIPCCIKLPFSLSRSLNGSLSFHSKWLSDKTGAEVTLHKTEGQVQLMLNALGTRAELFRVYEEIQNLNHTLRNNRLRYRVKRNKYHMINSDIFIVRNADPSILQLEFVDSTGPFLLTHSANARSTLKLTCDTFLADWKQVALENFVSHLLCQLASFPVSNRRLVDSLKITTRLGNFYILNASTTLPETRNSLSLPELECALALRKHRKDYFFEENEERVDQDPLEKEMKLVTLNPSINHPLMRDQLKPSVKHKKKKKRGLGSSFCIGMNTENNKDKDALAAIELIYCEALKKLGYVVDPGYQPTYAYLISAIMSKRVEGTFLFDRDMNLIEARERDLRWANCYILHGRGPSAKLKVMENVDGRISCVTSDPISDSYVKEFVLDGRSPLELKETGLKSKKLVISDRLEDHIKKKICFIIQKLSSVSFVKENCSGTVSSGTTYEGSNTLQSQPLCKLTLHFNDKTLREAVVTKQFSGLRKFACHVFFSSLELCEAISDVAPRIIK</sequence>
<dbReference type="Pfam" id="PF22600">
    <property type="entry name" value="MTPAP-like_central"/>
    <property type="match status" value="1"/>
</dbReference>
<dbReference type="InterPro" id="IPR001650">
    <property type="entry name" value="Helicase_C-like"/>
</dbReference>
<evidence type="ECO:0000256" key="1">
    <source>
        <dbReference type="ARBA" id="ARBA00005762"/>
    </source>
</evidence>
<dbReference type="Gene3D" id="3.40.50.300">
    <property type="entry name" value="P-loop containing nucleotide triphosphate hydrolases"/>
    <property type="match status" value="2"/>
</dbReference>
<dbReference type="InterPro" id="IPR057596">
    <property type="entry name" value="RDRP_core"/>
</dbReference>
<comment type="similarity">
    <text evidence="1">Belongs to the RdRP family.</text>
</comment>
<evidence type="ECO:0000256" key="6">
    <source>
        <dbReference type="ARBA" id="ARBA00022884"/>
    </source>
</evidence>
<comment type="caution">
    <text evidence="12">The sequence shown here is derived from an EMBL/GenBank/DDBJ whole genome shotgun (WGS) entry which is preliminary data.</text>
</comment>
<feature type="domain" description="Helicase ATP-binding" evidence="10">
    <location>
        <begin position="164"/>
        <end position="333"/>
    </location>
</feature>
<dbReference type="InterPro" id="IPR054708">
    <property type="entry name" value="MTPAP-like_central"/>
</dbReference>
<dbReference type="EMBL" id="JAVRJZ010000020">
    <property type="protein sequence ID" value="KAK2706232.1"/>
    <property type="molecule type" value="Genomic_DNA"/>
</dbReference>
<dbReference type="Pfam" id="PF00271">
    <property type="entry name" value="Helicase_C"/>
    <property type="match status" value="1"/>
</dbReference>
<dbReference type="GO" id="GO:0030422">
    <property type="term" value="P:siRNA processing"/>
    <property type="evidence" value="ECO:0007669"/>
    <property type="project" value="TreeGrafter"/>
</dbReference>
<dbReference type="PANTHER" id="PTHR23079">
    <property type="entry name" value="RNA-DEPENDENT RNA POLYMERASE"/>
    <property type="match status" value="1"/>
</dbReference>
<dbReference type="InterPro" id="IPR006935">
    <property type="entry name" value="Helicase/UvrB_N"/>
</dbReference>
<evidence type="ECO:0000256" key="9">
    <source>
        <dbReference type="SAM" id="Coils"/>
    </source>
</evidence>
<evidence type="ECO:0000259" key="10">
    <source>
        <dbReference type="PROSITE" id="PS51192"/>
    </source>
</evidence>
<dbReference type="GO" id="GO:0031380">
    <property type="term" value="C:nuclear RNA-directed RNA polymerase complex"/>
    <property type="evidence" value="ECO:0007669"/>
    <property type="project" value="TreeGrafter"/>
</dbReference>
<keyword evidence="4" id="KW-0808">Transferase</keyword>
<evidence type="ECO:0000256" key="5">
    <source>
        <dbReference type="ARBA" id="ARBA00022695"/>
    </source>
</evidence>
<dbReference type="SMART" id="SM00487">
    <property type="entry name" value="DEXDc"/>
    <property type="match status" value="1"/>
</dbReference>
<dbReference type="SMART" id="SM00490">
    <property type="entry name" value="HELICc"/>
    <property type="match status" value="1"/>
</dbReference>
<dbReference type="GO" id="GO:0016787">
    <property type="term" value="F:hydrolase activity"/>
    <property type="evidence" value="ECO:0007669"/>
    <property type="project" value="InterPro"/>
</dbReference>
<dbReference type="GO" id="GO:0005524">
    <property type="term" value="F:ATP binding"/>
    <property type="evidence" value="ECO:0007669"/>
    <property type="project" value="InterPro"/>
</dbReference>
<evidence type="ECO:0000256" key="4">
    <source>
        <dbReference type="ARBA" id="ARBA00022679"/>
    </source>
</evidence>
<keyword evidence="13" id="KW-1185">Reference proteome</keyword>
<proteinExistence type="inferred from homology"/>
<feature type="domain" description="Helicase C-terminal" evidence="11">
    <location>
        <begin position="478"/>
        <end position="634"/>
    </location>
</feature>
<dbReference type="GO" id="GO:0003677">
    <property type="term" value="F:DNA binding"/>
    <property type="evidence" value="ECO:0007669"/>
    <property type="project" value="InterPro"/>
</dbReference>
<dbReference type="SUPFAM" id="SSF81301">
    <property type="entry name" value="Nucleotidyltransferase"/>
    <property type="match status" value="1"/>
</dbReference>
<dbReference type="PANTHER" id="PTHR23079:SF55">
    <property type="entry name" value="RNA-DIRECTED RNA POLYMERASE"/>
    <property type="match status" value="1"/>
</dbReference>
<dbReference type="PROSITE" id="PS51192">
    <property type="entry name" value="HELICASE_ATP_BIND_1"/>
    <property type="match status" value="1"/>
</dbReference>
<comment type="catalytic activity">
    <reaction evidence="8">
        <text>RNA(n) + a ribonucleoside 5'-triphosphate = RNA(n+1) + diphosphate</text>
        <dbReference type="Rhea" id="RHEA:21248"/>
        <dbReference type="Rhea" id="RHEA-COMP:14527"/>
        <dbReference type="Rhea" id="RHEA-COMP:17342"/>
        <dbReference type="ChEBI" id="CHEBI:33019"/>
        <dbReference type="ChEBI" id="CHEBI:61557"/>
        <dbReference type="ChEBI" id="CHEBI:140395"/>
        <dbReference type="EC" id="2.7.7.48"/>
    </reaction>
</comment>
<dbReference type="Pfam" id="PF04851">
    <property type="entry name" value="ResIII"/>
    <property type="match status" value="1"/>
</dbReference>
<dbReference type="InterPro" id="IPR043519">
    <property type="entry name" value="NT_sf"/>
</dbReference>
<reference evidence="12" key="1">
    <citation type="submission" date="2023-07" db="EMBL/GenBank/DDBJ databases">
        <title>Chromosome-level genome assembly of Artemia franciscana.</title>
        <authorList>
            <person name="Jo E."/>
        </authorList>
    </citation>
    <scope>NUCLEOTIDE SEQUENCE</scope>
    <source>
        <tissue evidence="12">Whole body</tissue>
    </source>
</reference>
<gene>
    <name evidence="12" type="ORF">QYM36_016314</name>
</gene>
<dbReference type="Gene3D" id="3.30.460.10">
    <property type="entry name" value="Beta Polymerase, domain 2"/>
    <property type="match status" value="1"/>
</dbReference>
<keyword evidence="9" id="KW-0175">Coiled coil</keyword>
<dbReference type="Proteomes" id="UP001187531">
    <property type="component" value="Unassembled WGS sequence"/>
</dbReference>
<evidence type="ECO:0000259" key="11">
    <source>
        <dbReference type="PROSITE" id="PS51194"/>
    </source>
</evidence>
<dbReference type="EC" id="2.7.7.48" evidence="2"/>
<evidence type="ECO:0000313" key="13">
    <source>
        <dbReference type="Proteomes" id="UP001187531"/>
    </source>
</evidence>
<accession>A0AA88HJ01</accession>
<name>A0AA88HJ01_ARTSF</name>
<dbReference type="GO" id="GO:0003968">
    <property type="term" value="F:RNA-directed RNA polymerase activity"/>
    <property type="evidence" value="ECO:0007669"/>
    <property type="project" value="UniProtKB-KW"/>
</dbReference>
<dbReference type="SUPFAM" id="SSF52540">
    <property type="entry name" value="P-loop containing nucleoside triphosphate hydrolases"/>
    <property type="match status" value="1"/>
</dbReference>
<dbReference type="InterPro" id="IPR014001">
    <property type="entry name" value="Helicase_ATP-bd"/>
</dbReference>
<evidence type="ECO:0000256" key="7">
    <source>
        <dbReference type="ARBA" id="ARBA00023158"/>
    </source>
</evidence>
<dbReference type="InterPro" id="IPR007855">
    <property type="entry name" value="RDRP"/>
</dbReference>
<keyword evidence="3" id="KW-0696">RNA-directed RNA polymerase</keyword>
<dbReference type="PROSITE" id="PS51194">
    <property type="entry name" value="HELICASE_CTER"/>
    <property type="match status" value="1"/>
</dbReference>
<dbReference type="GO" id="GO:0003723">
    <property type="term" value="F:RNA binding"/>
    <property type="evidence" value="ECO:0007669"/>
    <property type="project" value="UniProtKB-KW"/>
</dbReference>
<dbReference type="Pfam" id="PF05183">
    <property type="entry name" value="RdRP"/>
    <property type="match status" value="1"/>
</dbReference>
<dbReference type="InterPro" id="IPR027417">
    <property type="entry name" value="P-loop_NTPase"/>
</dbReference>